<comment type="caution">
    <text evidence="2">The sequence shown here is derived from an EMBL/GenBank/DDBJ whole genome shotgun (WGS) entry which is preliminary data.</text>
</comment>
<organism evidence="2 3">
    <name type="scientific">Monilinia fructicola</name>
    <name type="common">Brown rot fungus</name>
    <name type="synonym">Ciboria fructicola</name>
    <dbReference type="NCBI Taxonomy" id="38448"/>
    <lineage>
        <taxon>Eukaryota</taxon>
        <taxon>Fungi</taxon>
        <taxon>Dikarya</taxon>
        <taxon>Ascomycota</taxon>
        <taxon>Pezizomycotina</taxon>
        <taxon>Leotiomycetes</taxon>
        <taxon>Helotiales</taxon>
        <taxon>Sclerotiniaceae</taxon>
        <taxon>Monilinia</taxon>
    </lineage>
</organism>
<dbReference type="Proteomes" id="UP000322873">
    <property type="component" value="Unassembled WGS sequence"/>
</dbReference>
<sequence>MLIDDPSHPQLRTAVIVPVPLGGSYIRLLPWIGRPDCHRKSPAHSRSHGRRATDRLAVQVTGPFKRQTTRSNQTDQSMNRAQIHRLDSKSQTENTISPLGSKASEGARAPNQSSNRRVIIASSTCTQDHTVTPPIETELRPPVPPSPR</sequence>
<feature type="compositionally biased region" description="Polar residues" evidence="1">
    <location>
        <begin position="110"/>
        <end position="130"/>
    </location>
</feature>
<gene>
    <name evidence="2" type="ORF">EYC84_006300</name>
</gene>
<reference evidence="2 3" key="1">
    <citation type="submission" date="2019-06" db="EMBL/GenBank/DDBJ databases">
        <title>Genome Sequence of the Brown Rot Fungal Pathogen Monilinia fructicola.</title>
        <authorList>
            <person name="De Miccolis Angelini R.M."/>
            <person name="Landi L."/>
            <person name="Abate D."/>
            <person name="Pollastro S."/>
            <person name="Romanazzi G."/>
            <person name="Faretra F."/>
        </authorList>
    </citation>
    <scope>NUCLEOTIDE SEQUENCE [LARGE SCALE GENOMIC DNA]</scope>
    <source>
        <strain evidence="2 3">Mfrc123</strain>
    </source>
</reference>
<dbReference type="AlphaFoldDB" id="A0A5M9K6E1"/>
<evidence type="ECO:0000313" key="2">
    <source>
        <dbReference type="EMBL" id="KAA8576143.1"/>
    </source>
</evidence>
<protein>
    <submittedName>
        <fullName evidence="2">Uncharacterized protein</fullName>
    </submittedName>
</protein>
<evidence type="ECO:0000256" key="1">
    <source>
        <dbReference type="SAM" id="MobiDB-lite"/>
    </source>
</evidence>
<keyword evidence="3" id="KW-1185">Reference proteome</keyword>
<evidence type="ECO:0000313" key="3">
    <source>
        <dbReference type="Proteomes" id="UP000322873"/>
    </source>
</evidence>
<dbReference type="EMBL" id="VICG01000001">
    <property type="protein sequence ID" value="KAA8576143.1"/>
    <property type="molecule type" value="Genomic_DNA"/>
</dbReference>
<accession>A0A5M9K6E1</accession>
<proteinExistence type="predicted"/>
<feature type="compositionally biased region" description="Basic residues" evidence="1">
    <location>
        <begin position="40"/>
        <end position="50"/>
    </location>
</feature>
<feature type="region of interest" description="Disordered" evidence="1">
    <location>
        <begin position="39"/>
        <end position="148"/>
    </location>
</feature>
<feature type="compositionally biased region" description="Polar residues" evidence="1">
    <location>
        <begin position="69"/>
        <end position="80"/>
    </location>
</feature>
<name>A0A5M9K6E1_MONFR</name>